<keyword evidence="2" id="KW-1185">Reference proteome</keyword>
<name>A0A4Q7E6M7_9CYAN</name>
<dbReference type="Proteomes" id="UP000292459">
    <property type="component" value="Unassembled WGS sequence"/>
</dbReference>
<dbReference type="InterPro" id="IPR025578">
    <property type="entry name" value="DUF4359"/>
</dbReference>
<dbReference type="RefSeq" id="WP_052288429.1">
    <property type="nucleotide sequence ID" value="NZ_QVFV01000003.1"/>
</dbReference>
<dbReference type="Pfam" id="PF14271">
    <property type="entry name" value="DUF4359"/>
    <property type="match status" value="1"/>
</dbReference>
<reference evidence="1 2" key="1">
    <citation type="submission" date="2018-11" db="EMBL/GenBank/DDBJ databases">
        <title>Whole genome sequencing of an environmental sample.</title>
        <authorList>
            <person name="Sarangi A.N."/>
            <person name="Singh D."/>
            <person name="Tripathy S."/>
        </authorList>
    </citation>
    <scope>NUCLEOTIDE SEQUENCE [LARGE SCALE GENOMIC DNA]</scope>
    <source>
        <strain evidence="1 2">Lakshadweep</strain>
    </source>
</reference>
<gene>
    <name evidence="1" type="ORF">DYY88_15175</name>
</gene>
<accession>A0A4Q7E6M7</accession>
<dbReference type="AlphaFoldDB" id="A0A4Q7E6M7"/>
<comment type="caution">
    <text evidence="1">The sequence shown here is derived from an EMBL/GenBank/DDBJ whole genome shotgun (WGS) entry which is preliminary data.</text>
</comment>
<sequence length="126" mass="13638">MKLSVLLGAIILAVATAALVVTNPGPEAYADYVGAQAQTYLTDEVCTDLPAGISDLLGGQCGEMVQSLMPELDTLIRDRTERLNFAIGSIYRTSLGIPNMPMLPEYRIESLGILNRFFTYSFSQTG</sequence>
<dbReference type="OrthoDB" id="573423at2"/>
<evidence type="ECO:0000313" key="1">
    <source>
        <dbReference type="EMBL" id="RZM77898.1"/>
    </source>
</evidence>
<protein>
    <submittedName>
        <fullName evidence="1">DUF4359 domain-containing protein</fullName>
    </submittedName>
</protein>
<organism evidence="1 2">
    <name type="scientific">Leptolyngbya iicbica LK</name>
    <dbReference type="NCBI Taxonomy" id="2294035"/>
    <lineage>
        <taxon>Bacteria</taxon>
        <taxon>Bacillati</taxon>
        <taxon>Cyanobacteriota</taxon>
        <taxon>Cyanophyceae</taxon>
        <taxon>Leptolyngbyales</taxon>
        <taxon>Leptolyngbyaceae</taxon>
        <taxon>Leptolyngbya group</taxon>
        <taxon>Leptolyngbya</taxon>
        <taxon>Leptolyngbya iicbica</taxon>
    </lineage>
</organism>
<evidence type="ECO:0000313" key="2">
    <source>
        <dbReference type="Proteomes" id="UP000292459"/>
    </source>
</evidence>
<proteinExistence type="predicted"/>
<dbReference type="EMBL" id="QVFV01000003">
    <property type="protein sequence ID" value="RZM77898.1"/>
    <property type="molecule type" value="Genomic_DNA"/>
</dbReference>